<dbReference type="EMBL" id="MU864380">
    <property type="protein sequence ID" value="KAK4189058.1"/>
    <property type="molecule type" value="Genomic_DNA"/>
</dbReference>
<keyword evidence="2" id="KW-0378">Hydrolase</keyword>
<dbReference type="PANTHER" id="PTHR43173:SF44">
    <property type="entry name" value="GLYCOSYL HYDROLASE FAMILY 71 PROTEIN"/>
    <property type="match status" value="1"/>
</dbReference>
<reference evidence="2" key="1">
    <citation type="journal article" date="2023" name="Mol. Phylogenet. Evol.">
        <title>Genome-scale phylogeny and comparative genomics of the fungal order Sordariales.</title>
        <authorList>
            <person name="Hensen N."/>
            <person name="Bonometti L."/>
            <person name="Westerberg I."/>
            <person name="Brannstrom I.O."/>
            <person name="Guillou S."/>
            <person name="Cros-Aarteil S."/>
            <person name="Calhoun S."/>
            <person name="Haridas S."/>
            <person name="Kuo A."/>
            <person name="Mondo S."/>
            <person name="Pangilinan J."/>
            <person name="Riley R."/>
            <person name="LaButti K."/>
            <person name="Andreopoulos B."/>
            <person name="Lipzen A."/>
            <person name="Chen C."/>
            <person name="Yan M."/>
            <person name="Daum C."/>
            <person name="Ng V."/>
            <person name="Clum A."/>
            <person name="Steindorff A."/>
            <person name="Ohm R.A."/>
            <person name="Martin F."/>
            <person name="Silar P."/>
            <person name="Natvig D.O."/>
            <person name="Lalanne C."/>
            <person name="Gautier V."/>
            <person name="Ament-Velasquez S.L."/>
            <person name="Kruys A."/>
            <person name="Hutchinson M.I."/>
            <person name="Powell A.J."/>
            <person name="Barry K."/>
            <person name="Miller A.N."/>
            <person name="Grigoriev I.V."/>
            <person name="Debuchy R."/>
            <person name="Gladieux P."/>
            <person name="Hiltunen Thoren M."/>
            <person name="Johannesson H."/>
        </authorList>
    </citation>
    <scope>NUCLEOTIDE SEQUENCE</scope>
    <source>
        <strain evidence="2">PSN309</strain>
    </source>
</reference>
<feature type="chain" id="PRO_5042937008" evidence="1">
    <location>
        <begin position="21"/>
        <end position="439"/>
    </location>
</feature>
<dbReference type="Proteomes" id="UP001302126">
    <property type="component" value="Unassembled WGS sequence"/>
</dbReference>
<dbReference type="PANTHER" id="PTHR43173">
    <property type="entry name" value="ABC1 FAMILY PROTEIN"/>
    <property type="match status" value="1"/>
</dbReference>
<dbReference type="AlphaFoldDB" id="A0AAN6WWR1"/>
<dbReference type="GO" id="GO:0051118">
    <property type="term" value="F:glucan endo-1,3-alpha-glucosidase activity"/>
    <property type="evidence" value="ECO:0007669"/>
    <property type="project" value="InterPro"/>
</dbReference>
<accession>A0AAN6WWR1</accession>
<dbReference type="InterPro" id="IPR005197">
    <property type="entry name" value="Glyco_hydro_71"/>
</dbReference>
<evidence type="ECO:0000313" key="2">
    <source>
        <dbReference type="EMBL" id="KAK4189058.1"/>
    </source>
</evidence>
<dbReference type="Pfam" id="PF03659">
    <property type="entry name" value="Glyco_hydro_71"/>
    <property type="match status" value="1"/>
</dbReference>
<comment type="caution">
    <text evidence="2">The sequence shown here is derived from an EMBL/GenBank/DDBJ whole genome shotgun (WGS) entry which is preliminary data.</text>
</comment>
<organism evidence="2 3">
    <name type="scientific">Podospora australis</name>
    <dbReference type="NCBI Taxonomy" id="1536484"/>
    <lineage>
        <taxon>Eukaryota</taxon>
        <taxon>Fungi</taxon>
        <taxon>Dikarya</taxon>
        <taxon>Ascomycota</taxon>
        <taxon>Pezizomycotina</taxon>
        <taxon>Sordariomycetes</taxon>
        <taxon>Sordariomycetidae</taxon>
        <taxon>Sordariales</taxon>
        <taxon>Podosporaceae</taxon>
        <taxon>Podospora</taxon>
    </lineage>
</organism>
<feature type="signal peptide" evidence="1">
    <location>
        <begin position="1"/>
        <end position="20"/>
    </location>
</feature>
<proteinExistence type="predicted"/>
<keyword evidence="1" id="KW-0732">Signal</keyword>
<keyword evidence="3" id="KW-1185">Reference proteome</keyword>
<dbReference type="CDD" id="cd11577">
    <property type="entry name" value="GH71"/>
    <property type="match status" value="1"/>
</dbReference>
<evidence type="ECO:0000313" key="3">
    <source>
        <dbReference type="Proteomes" id="UP001302126"/>
    </source>
</evidence>
<protein>
    <submittedName>
        <fullName evidence="2">Glycoside hydrolase</fullName>
    </submittedName>
</protein>
<evidence type="ECO:0000256" key="1">
    <source>
        <dbReference type="SAM" id="SignalP"/>
    </source>
</evidence>
<gene>
    <name evidence="2" type="ORF">QBC35DRAFT_431608</name>
</gene>
<name>A0AAN6WWR1_9PEZI</name>
<sequence>MKFLIALAATASVLLPSVQAAKEVFAHVIVGNVRELNAADWEDNVKLAQEAKIDGFVLNIAAQDESNTASLDLIFAAAEKANFKAFFSFDYAAQGAWPKDKVVETIAKYGVSPAYFKHDGDKLFVSTFEGPANAADWTDIKTTTNSFFVPDWSSVGAVEAAGLANSVADGLFSFDAWPTGNVNMTTEPDLAFQAALGDRAYMMPVSPWFYTNLPGFNKNWLWRGDELWDTRWAQVMEVNPDFVEILTWNDYGESHYIGPVREKELGLFTSANAPINYVKEISHDGWRKFLGFYIEQYKTGVVPTEFEEKAAAYYRTAPALACGNGGTSGNNADFGETEVPPEQLMEDAIFFAALLKSDEGVTVSVKVGEEEKPASFNVFPAAGKGTPGVYRGSVPMGSATGEVVVTVTRGGQAVASAEGGKPISATCENNVQNWNAVAV</sequence>
<dbReference type="InterPro" id="IPR051130">
    <property type="entry name" value="Mito_struct-func_regulator"/>
</dbReference>
<reference evidence="2" key="2">
    <citation type="submission" date="2023-05" db="EMBL/GenBank/DDBJ databases">
        <authorList>
            <consortium name="Lawrence Berkeley National Laboratory"/>
            <person name="Steindorff A."/>
            <person name="Hensen N."/>
            <person name="Bonometti L."/>
            <person name="Westerberg I."/>
            <person name="Brannstrom I.O."/>
            <person name="Guillou S."/>
            <person name="Cros-Aarteil S."/>
            <person name="Calhoun S."/>
            <person name="Haridas S."/>
            <person name="Kuo A."/>
            <person name="Mondo S."/>
            <person name="Pangilinan J."/>
            <person name="Riley R."/>
            <person name="Labutti K."/>
            <person name="Andreopoulos B."/>
            <person name="Lipzen A."/>
            <person name="Chen C."/>
            <person name="Yanf M."/>
            <person name="Daum C."/>
            <person name="Ng V."/>
            <person name="Clum A."/>
            <person name="Ohm R."/>
            <person name="Martin F."/>
            <person name="Silar P."/>
            <person name="Natvig D."/>
            <person name="Lalanne C."/>
            <person name="Gautier V."/>
            <person name="Ament-Velasquez S.L."/>
            <person name="Kruys A."/>
            <person name="Hutchinson M.I."/>
            <person name="Powell A.J."/>
            <person name="Barry K."/>
            <person name="Miller A.N."/>
            <person name="Grigoriev I.V."/>
            <person name="Debuchy R."/>
            <person name="Gladieux P."/>
            <person name="Thoren M.H."/>
            <person name="Johannesson H."/>
        </authorList>
    </citation>
    <scope>NUCLEOTIDE SEQUENCE</scope>
    <source>
        <strain evidence="2">PSN309</strain>
    </source>
</reference>
<dbReference type="Gene3D" id="3.20.20.80">
    <property type="entry name" value="Glycosidases"/>
    <property type="match status" value="1"/>
</dbReference>